<feature type="domain" description="PiggyBac transposable element-derived protein 4 C-terminal zinc-finger" evidence="1">
    <location>
        <begin position="120"/>
        <end position="160"/>
    </location>
</feature>
<accession>A0A0K8R4Z1</accession>
<dbReference type="InterPro" id="IPR029526">
    <property type="entry name" value="PGBD"/>
</dbReference>
<proteinExistence type="evidence at transcript level"/>
<reference evidence="3" key="1">
    <citation type="submission" date="2012-12" db="EMBL/GenBank/DDBJ databases">
        <title>Identification and characterization of a phenylalanine ammonia-lyase gene family in Isatis indigotica Fort.</title>
        <authorList>
            <person name="Liu Q."/>
            <person name="Chen J."/>
            <person name="Zhou X."/>
            <person name="Di P."/>
            <person name="Xiao Y."/>
            <person name="Xuan H."/>
            <person name="Zhang L."/>
            <person name="Chen W."/>
        </authorList>
    </citation>
    <scope>NUCLEOTIDE SEQUENCE</scope>
    <source>
        <tissue evidence="3">Salivary gland</tissue>
    </source>
</reference>
<evidence type="ECO:0000313" key="3">
    <source>
        <dbReference type="EMBL" id="JAA65544.1"/>
    </source>
</evidence>
<evidence type="ECO:0000259" key="2">
    <source>
        <dbReference type="Pfam" id="PF13843"/>
    </source>
</evidence>
<dbReference type="InterPro" id="IPR032718">
    <property type="entry name" value="PGBD4_Znf_C"/>
</dbReference>
<feature type="domain" description="PiggyBac transposable element-derived protein" evidence="2">
    <location>
        <begin position="3"/>
        <end position="49"/>
    </location>
</feature>
<sequence length="162" mass="19165">MSVKDYNRWMGGVDCFDQKRNAYPVDRRSEKWWHRIFYFLVDAAIVNAFVQHTAYHSDDDVALLHFKVLLGQQQIKRQTFRTARKSQVHFQRKQGRRSGSLMTGVPNEIRLEGRDHFPKENAKRRRCRWCSTKSKEARTRYVCCTCDVPLCVGCFSSFHLSQ</sequence>
<name>A0A0K8R4Z1_IXORI</name>
<dbReference type="Pfam" id="PF13842">
    <property type="entry name" value="zf-Tnp_2"/>
    <property type="match status" value="1"/>
</dbReference>
<organism evidence="3">
    <name type="scientific">Ixodes ricinus</name>
    <name type="common">Common tick</name>
    <name type="synonym">Acarus ricinus</name>
    <dbReference type="NCBI Taxonomy" id="34613"/>
    <lineage>
        <taxon>Eukaryota</taxon>
        <taxon>Metazoa</taxon>
        <taxon>Ecdysozoa</taxon>
        <taxon>Arthropoda</taxon>
        <taxon>Chelicerata</taxon>
        <taxon>Arachnida</taxon>
        <taxon>Acari</taxon>
        <taxon>Parasitiformes</taxon>
        <taxon>Ixodida</taxon>
        <taxon>Ixodoidea</taxon>
        <taxon>Ixodidae</taxon>
        <taxon>Ixodinae</taxon>
        <taxon>Ixodes</taxon>
    </lineage>
</organism>
<protein>
    <submittedName>
        <fullName evidence="3">Putative piggybac</fullName>
    </submittedName>
</protein>
<dbReference type="PANTHER" id="PTHR46599">
    <property type="entry name" value="PIGGYBAC TRANSPOSABLE ELEMENT-DERIVED PROTEIN 4"/>
    <property type="match status" value="1"/>
</dbReference>
<dbReference type="Pfam" id="PF13843">
    <property type="entry name" value="DDE_Tnp_1_7"/>
    <property type="match status" value="1"/>
</dbReference>
<dbReference type="PANTHER" id="PTHR46599:SF3">
    <property type="entry name" value="PIGGYBAC TRANSPOSABLE ELEMENT-DERIVED PROTEIN 4"/>
    <property type="match status" value="1"/>
</dbReference>
<dbReference type="AlphaFoldDB" id="A0A0K8R4Z1"/>
<dbReference type="EMBL" id="GADI01008264">
    <property type="protein sequence ID" value="JAA65544.1"/>
    <property type="molecule type" value="mRNA"/>
</dbReference>
<evidence type="ECO:0000259" key="1">
    <source>
        <dbReference type="Pfam" id="PF13842"/>
    </source>
</evidence>